<feature type="compositionally biased region" description="Basic and acidic residues" evidence="1">
    <location>
        <begin position="332"/>
        <end position="345"/>
    </location>
</feature>
<dbReference type="InterPro" id="IPR054289">
    <property type="entry name" value="DUF7025"/>
</dbReference>
<dbReference type="InterPro" id="IPR003593">
    <property type="entry name" value="AAA+_ATPase"/>
</dbReference>
<feature type="region of interest" description="Disordered" evidence="1">
    <location>
        <begin position="188"/>
        <end position="221"/>
    </location>
</feature>
<keyword evidence="4" id="KW-1185">Reference proteome</keyword>
<dbReference type="Gene3D" id="3.40.50.300">
    <property type="entry name" value="P-loop containing nucleotide triphosphate hydrolases"/>
    <property type="match status" value="1"/>
</dbReference>
<feature type="compositionally biased region" description="Low complexity" evidence="1">
    <location>
        <begin position="206"/>
        <end position="217"/>
    </location>
</feature>
<dbReference type="InterPro" id="IPR027417">
    <property type="entry name" value="P-loop_NTPase"/>
</dbReference>
<dbReference type="PANTHER" id="PTHR46411">
    <property type="entry name" value="FAMILY ATPASE, PUTATIVE-RELATED"/>
    <property type="match status" value="1"/>
</dbReference>
<dbReference type="EMBL" id="LJZO01000024">
    <property type="protein sequence ID" value="ROV95301.1"/>
    <property type="molecule type" value="Genomic_DNA"/>
</dbReference>
<feature type="compositionally biased region" description="Polar residues" evidence="1">
    <location>
        <begin position="346"/>
        <end position="359"/>
    </location>
</feature>
<dbReference type="STRING" id="252740.A0A423VW62"/>
<comment type="caution">
    <text evidence="3">The sequence shown here is derived from an EMBL/GenBank/DDBJ whole genome shotgun (WGS) entry which is preliminary data.</text>
</comment>
<evidence type="ECO:0000313" key="4">
    <source>
        <dbReference type="Proteomes" id="UP000284375"/>
    </source>
</evidence>
<dbReference type="SUPFAM" id="SSF52540">
    <property type="entry name" value="P-loop containing nucleoside triphosphate hydrolases"/>
    <property type="match status" value="1"/>
</dbReference>
<dbReference type="GO" id="GO:0016887">
    <property type="term" value="F:ATP hydrolysis activity"/>
    <property type="evidence" value="ECO:0007669"/>
    <property type="project" value="InterPro"/>
</dbReference>
<dbReference type="Pfam" id="PF00004">
    <property type="entry name" value="AAA"/>
    <property type="match status" value="1"/>
</dbReference>
<protein>
    <recommendedName>
        <fullName evidence="2">AAA+ ATPase domain-containing protein</fullName>
    </recommendedName>
</protein>
<dbReference type="Pfam" id="PF22942">
    <property type="entry name" value="DUF7025"/>
    <property type="match status" value="1"/>
</dbReference>
<sequence>MEETPTQSPTIVEASDTATAKLYPGATETKQDQPEDVGLIGTPNNCKHGMEHQVNDQIPAGDPATCETGEEAHLDQNVGKHSPGKEIPGQNSVGHAQDLTGETTYHWLKDISTRVKSIEERLIEEYGSSDEDSTVSPDDDDSHMFVTRPEVRECHWEAFKNRFPTEDNTVPAIETLLRSAELVAEVQEEQLKRQSQGSSSPPAYQKPFKPSSKSPSSAPDDTYERIRINSALILAFLSKVAEDPFLTNPPLKPLTFLRPFKVLVHFYGRMEKEFLWLEKKFGNSTEIDQAPALETENSPDIINPEVPLEGDRSVNKATVQESVPEGVPDAPVDFHVDPSEHKGRDNTPSTTRPDQNQGEAKSRQDLNKIVENGSYEAYRQMKCYVNFVGTKLIPRYKRFELADHRNPPRVRHGDLWSLFRVGELVLRQDPVDQRHTSKSDYNKLDSDHPRSDTEEPKLWRVIRIWNSSPAWMVDDLSLTEGGELCDVSEGTKQYVNILLYYVDFDGKSYRSIPIEITIPFFANEKAIISLPIYPVRFAKDHEKILQRLQKRGETFQRVVSQANPVQSYEGWTLIRDPSGNVIEDADGNYLKFPEHIDGDVIIDFHEALQIHPWWKPRYSKWAKVPVTHAFEEDCFPINSWGDKERSKLLGRTSEWTYVESDGVAALEFNHFVAADGFMFGVDYEATDDNLSSATLELSPEDLALLPSRIFVYALRERKFVNADIQYLEQSSIRNNPFEDLEIEEEHKDLIMSTVWEHFERKKVRRDAQRQGLEMRDQDFIHGKGRGLIILLHGAPGVGKTATAEACSYAYNKPLFPITCGDLGIEPQIVEETLSELFRLANLWDCILLFDEADIFLSTREKRDDNLQRNALVSIFLRTLEYYSGVLFLTTNRAGVLDEAVKSRVHISLYYPYLGLKETKALFQTNIDRLRNIEAERARITGKPPMAIEEKRILEFAEKHYGKFEKEYDKRWNGRQIRNAFQVATSLARHQYHRHCEEGNSHRGLYLTSDHFRTVQDATNKYDEYRQKLFNKTDVDIAKEREERYHPS</sequence>
<feature type="region of interest" description="Disordered" evidence="1">
    <location>
        <begin position="57"/>
        <end position="97"/>
    </location>
</feature>
<feature type="region of interest" description="Disordered" evidence="1">
    <location>
        <begin position="431"/>
        <end position="452"/>
    </location>
</feature>
<dbReference type="InterPro" id="IPR056599">
    <property type="entry name" value="AAA_lid_fung"/>
</dbReference>
<gene>
    <name evidence="3" type="ORF">VSDG_06023</name>
</gene>
<dbReference type="PANTHER" id="PTHR46411:SF3">
    <property type="entry name" value="AAA+ ATPASE DOMAIN-CONTAINING PROTEIN"/>
    <property type="match status" value="1"/>
</dbReference>
<feature type="region of interest" description="Disordered" evidence="1">
    <location>
        <begin position="289"/>
        <end position="367"/>
    </location>
</feature>
<feature type="compositionally biased region" description="Acidic residues" evidence="1">
    <location>
        <begin position="127"/>
        <end position="141"/>
    </location>
</feature>
<feature type="domain" description="AAA+ ATPase" evidence="2">
    <location>
        <begin position="785"/>
        <end position="914"/>
    </location>
</feature>
<dbReference type="CDD" id="cd19481">
    <property type="entry name" value="RecA-like_protease"/>
    <property type="match status" value="1"/>
</dbReference>
<proteinExistence type="predicted"/>
<dbReference type="OrthoDB" id="10042665at2759"/>
<dbReference type="SMART" id="SM00382">
    <property type="entry name" value="AAA"/>
    <property type="match status" value="1"/>
</dbReference>
<dbReference type="AlphaFoldDB" id="A0A423VW62"/>
<feature type="compositionally biased region" description="Polar residues" evidence="1">
    <location>
        <begin position="193"/>
        <end position="202"/>
    </location>
</feature>
<reference evidence="3 4" key="1">
    <citation type="submission" date="2015-09" db="EMBL/GenBank/DDBJ databases">
        <title>Host preference determinants of Valsa canker pathogens revealed by comparative genomics.</title>
        <authorList>
            <person name="Yin Z."/>
            <person name="Huang L."/>
        </authorList>
    </citation>
    <scope>NUCLEOTIDE SEQUENCE [LARGE SCALE GENOMIC DNA]</scope>
    <source>
        <strain evidence="3 4">YSFL</strain>
    </source>
</reference>
<dbReference type="Proteomes" id="UP000284375">
    <property type="component" value="Unassembled WGS sequence"/>
</dbReference>
<evidence type="ECO:0000256" key="1">
    <source>
        <dbReference type="SAM" id="MobiDB-lite"/>
    </source>
</evidence>
<dbReference type="InterPro" id="IPR003959">
    <property type="entry name" value="ATPase_AAA_core"/>
</dbReference>
<accession>A0A423VW62</accession>
<organism evidence="3 4">
    <name type="scientific">Cytospora chrysosperma</name>
    <name type="common">Cytospora canker fungus</name>
    <name type="synonym">Sphaeria chrysosperma</name>
    <dbReference type="NCBI Taxonomy" id="252740"/>
    <lineage>
        <taxon>Eukaryota</taxon>
        <taxon>Fungi</taxon>
        <taxon>Dikarya</taxon>
        <taxon>Ascomycota</taxon>
        <taxon>Pezizomycotina</taxon>
        <taxon>Sordariomycetes</taxon>
        <taxon>Sordariomycetidae</taxon>
        <taxon>Diaporthales</taxon>
        <taxon>Cytosporaceae</taxon>
        <taxon>Cytospora</taxon>
    </lineage>
</organism>
<dbReference type="GO" id="GO:0005524">
    <property type="term" value="F:ATP binding"/>
    <property type="evidence" value="ECO:0007669"/>
    <property type="project" value="InterPro"/>
</dbReference>
<dbReference type="Pfam" id="PF23232">
    <property type="entry name" value="AAA_lid_13"/>
    <property type="match status" value="1"/>
</dbReference>
<feature type="region of interest" description="Disordered" evidence="1">
    <location>
        <begin position="124"/>
        <end position="144"/>
    </location>
</feature>
<evidence type="ECO:0000313" key="3">
    <source>
        <dbReference type="EMBL" id="ROV95301.1"/>
    </source>
</evidence>
<name>A0A423VW62_CYTCH</name>
<evidence type="ECO:0000259" key="2">
    <source>
        <dbReference type="SMART" id="SM00382"/>
    </source>
</evidence>